<evidence type="ECO:0008006" key="3">
    <source>
        <dbReference type="Google" id="ProtNLM"/>
    </source>
</evidence>
<dbReference type="EMBL" id="UYIN01000001">
    <property type="protein sequence ID" value="VDG69835.1"/>
    <property type="molecule type" value="Genomic_DNA"/>
</dbReference>
<dbReference type="Proteomes" id="UP000277570">
    <property type="component" value="Unassembled WGS sequence"/>
</dbReference>
<evidence type="ECO:0000313" key="1">
    <source>
        <dbReference type="EMBL" id="VDG69835.1"/>
    </source>
</evidence>
<reference evidence="1 2" key="1">
    <citation type="submission" date="2018-11" db="EMBL/GenBank/DDBJ databases">
        <authorList>
            <consortium name="Pathogen Informatics"/>
        </authorList>
    </citation>
    <scope>NUCLEOTIDE SEQUENCE [LARGE SCALE GENOMIC DNA]</scope>
    <source>
        <strain evidence="1 2">NCTC10913</strain>
    </source>
</reference>
<dbReference type="Gene3D" id="3.40.50.150">
    <property type="entry name" value="Vaccinia Virus protein VP39"/>
    <property type="match status" value="1"/>
</dbReference>
<keyword evidence="2" id="KW-1185">Reference proteome</keyword>
<accession>A0ABY6SP66</accession>
<comment type="caution">
    <text evidence="1">The sequence shown here is derived from an EMBL/GenBank/DDBJ whole genome shotgun (WGS) entry which is preliminary data.</text>
</comment>
<evidence type="ECO:0000313" key="2">
    <source>
        <dbReference type="Proteomes" id="UP000277570"/>
    </source>
</evidence>
<protein>
    <recommendedName>
        <fullName evidence="3">Class I SAM-dependent methyltransferase</fullName>
    </recommendedName>
</protein>
<dbReference type="SUPFAM" id="SSF53335">
    <property type="entry name" value="S-adenosyl-L-methionine-dependent methyltransferases"/>
    <property type="match status" value="1"/>
</dbReference>
<name>A0ABY6SP66_9CLOT</name>
<sequence>MAYSLFNHPGPIIEIGSFNGGFTVQLSYICKLTNKDFHGIDIDSNCNRIIRQHFEEQQISMSNTTLFIGTVDTFFEEYKFDIPPALVIIDVMHTYECTWHDLSTVLSQFPNTKLIAMHDYGLRYSQEFVATGIYPSIFTDVKTAVHHICGLNAPLIKIGITGLGKSTSFAASKEEATLFDLCEPEGCAFFPEMLDAEAIHRAISFCIFEKIKRFDSFEKIYLNSL</sequence>
<proteinExistence type="predicted"/>
<organism evidence="1 2">
    <name type="scientific">Clostridium carnis</name>
    <dbReference type="NCBI Taxonomy" id="1530"/>
    <lineage>
        <taxon>Bacteria</taxon>
        <taxon>Bacillati</taxon>
        <taxon>Bacillota</taxon>
        <taxon>Clostridia</taxon>
        <taxon>Eubacteriales</taxon>
        <taxon>Clostridiaceae</taxon>
        <taxon>Clostridium</taxon>
    </lineage>
</organism>
<dbReference type="InterPro" id="IPR029063">
    <property type="entry name" value="SAM-dependent_MTases_sf"/>
</dbReference>
<dbReference type="RefSeq" id="WP_125147720.1">
    <property type="nucleotide sequence ID" value="NZ_UYIN01000001.1"/>
</dbReference>
<dbReference type="Pfam" id="PF13578">
    <property type="entry name" value="Methyltransf_24"/>
    <property type="match status" value="1"/>
</dbReference>
<gene>
    <name evidence="1" type="ORF">NCTC10913_00474</name>
</gene>